<proteinExistence type="predicted"/>
<feature type="compositionally biased region" description="Basic and acidic residues" evidence="1">
    <location>
        <begin position="248"/>
        <end position="266"/>
    </location>
</feature>
<sequence>MVMLGLRNAISTDELSPAARTFGAPLRLPGDIFQPKKVTTNLIRKNVQHVAKSYLPKTMTNAKFVYIKIPTLTTSLQPLYEGPYPVINNNGKTLTVMINEKQTKVSIDRCKPGYALPDQAKGTTPNNNEDLSNPPINARPLTSPTEPPTIERPKRYDLRVRFSTSPTHIKTPVTPSNSNQSYNGSRTCTTTNAQPSPHLGESCDSDPSFDGGPQGVRAGADAKSQPAATSLAHHPSTYAEATRKGKSSTKEGILHSRIPPKEERSSRYAKASARQRIQDVFPARRNTANGASSQRNSNCTPTRQGRRSATTTTTSLGKRFFKPRADSPYPPKREKAPPPSSSRKKLNLK</sequence>
<feature type="compositionally biased region" description="Polar residues" evidence="1">
    <location>
        <begin position="121"/>
        <end position="144"/>
    </location>
</feature>
<protein>
    <submittedName>
        <fullName evidence="2">Uncharacterized protein</fullName>
    </submittedName>
</protein>
<dbReference type="PANTHER" id="PTHR38681:SF1">
    <property type="entry name" value="RETROVIRUS-RELATED POL POLYPROTEIN FROM TRANSPOSON 412-LIKE PROTEIN"/>
    <property type="match status" value="1"/>
</dbReference>
<dbReference type="EMBL" id="GBRD01015842">
    <property type="protein sequence ID" value="JAG49984.1"/>
    <property type="molecule type" value="Transcribed_RNA"/>
</dbReference>
<name>A0A0K8S9Z4_LYGHE</name>
<feature type="region of interest" description="Disordered" evidence="1">
    <location>
        <begin position="112"/>
        <end position="349"/>
    </location>
</feature>
<dbReference type="AlphaFoldDB" id="A0A0K8S9Z4"/>
<evidence type="ECO:0000313" key="2">
    <source>
        <dbReference type="EMBL" id="JAG49984.1"/>
    </source>
</evidence>
<evidence type="ECO:0000256" key="1">
    <source>
        <dbReference type="SAM" id="MobiDB-lite"/>
    </source>
</evidence>
<accession>A0A0K8S9Z4</accession>
<dbReference type="EMBL" id="GBRD01015844">
    <property type="protein sequence ID" value="JAG49982.1"/>
    <property type="molecule type" value="Transcribed_RNA"/>
</dbReference>
<feature type="compositionally biased region" description="Polar residues" evidence="1">
    <location>
        <begin position="162"/>
        <end position="195"/>
    </location>
</feature>
<reference evidence="2" key="1">
    <citation type="submission" date="2014-09" db="EMBL/GenBank/DDBJ databases">
        <authorList>
            <person name="Magalhaes I.L.F."/>
            <person name="Oliveira U."/>
            <person name="Santos F.R."/>
            <person name="Vidigal T.H.D.A."/>
            <person name="Brescovit A.D."/>
            <person name="Santos A.J."/>
        </authorList>
    </citation>
    <scope>NUCLEOTIDE SEQUENCE</scope>
</reference>
<dbReference type="PANTHER" id="PTHR38681">
    <property type="entry name" value="RETROVIRUS-RELATED POL POLYPROTEIN FROM TRANSPOSON 412-LIKE PROTEIN-RELATED"/>
    <property type="match status" value="1"/>
</dbReference>
<feature type="compositionally biased region" description="Polar residues" evidence="1">
    <location>
        <begin position="286"/>
        <end position="316"/>
    </location>
</feature>
<feature type="compositionally biased region" description="Basic and acidic residues" evidence="1">
    <location>
        <begin position="149"/>
        <end position="160"/>
    </location>
</feature>
<organism evidence="2">
    <name type="scientific">Lygus hesperus</name>
    <name type="common">Western plant bug</name>
    <dbReference type="NCBI Taxonomy" id="30085"/>
    <lineage>
        <taxon>Eukaryota</taxon>
        <taxon>Metazoa</taxon>
        <taxon>Ecdysozoa</taxon>
        <taxon>Arthropoda</taxon>
        <taxon>Hexapoda</taxon>
        <taxon>Insecta</taxon>
        <taxon>Pterygota</taxon>
        <taxon>Neoptera</taxon>
        <taxon>Paraneoptera</taxon>
        <taxon>Hemiptera</taxon>
        <taxon>Heteroptera</taxon>
        <taxon>Panheteroptera</taxon>
        <taxon>Cimicomorpha</taxon>
        <taxon>Miridae</taxon>
        <taxon>Mirini</taxon>
        <taxon>Lygus</taxon>
    </lineage>
</organism>